<accession>A0A2K4MJU6</accession>
<keyword evidence="1" id="KW-0175">Coiled coil</keyword>
<dbReference type="Proteomes" id="UP000236416">
    <property type="component" value="Unassembled WGS sequence"/>
</dbReference>
<feature type="coiled-coil region" evidence="1">
    <location>
        <begin position="867"/>
        <end position="894"/>
    </location>
</feature>
<sequence>MEGTVAGPRHYRYKQNGPGWCPEPFDAAHPVCRLDKRSIQQASLNSSSLRVPAFCRIDTVPATAPRERLHMECIVMFNLQELETFYLRQQFGIRARKAIERVRSHPPSRRVRSSAGNVACRFPSKKMNCVIQAESHHNELGAIYLWERDPDVYEFYDQPDPIKLSYTAASRKISYMHTPDFFLISENFTGWVECKPESKLQSLAKKYPQRFQKINGEWVSPPGQAYAAQVGLGYALRSSQENNGVLIRNLKFLDDYFDAEAMEPSPSEYALVDQLFQLRSCYSLHELLLAEPRPLPDTIYKMIVEDELYMDLSVSLLSDHSHALVYRDYSTALLIQQQARSACQVHPISFEAGSKLLWKGQSWEVIHQEQDQLTLASSSGQILQLAWESVQGLLNRCELHTDAEAEQLSLKNQAFSKMSHHSRADLLSAKLRLDKLEGRSATSVRSLRRYRHNYQQAKDLMGNGFVGLIDQTARKGNRTPRLSEETVERMNTALREHYLNQSNAKLSMAYAMLLGQYIDEPDAAPSIKAFRKALKRMRTNYEVKLIREGSKAAYNQKELVWTEAAVFPPHGECPFDIAHIDHTQIDLMSRELSTDSKPQRLWLSAMIDGYSRMVLAYYFSYGTPTSINTMMLIRQCVQRHHRLPSTIVTDGGKDFASTHVETLLASLYITKKTRPPHAPRFGATMERLFGVLNQEIWHNLRGNTQLLRDPRSCSPSHDPRKLAVWSQEKVEEYFEKWLNDVYEVNQHTSLQASPRRVFETGCFTSGTRAHTHIACDLAFLIHCLPQTKTKGHAIHGGRGIKHNNRYYWNNAFRQPEVQATKKIPVRYDPFDLSTVYAQINGEWLSCRSQDRIRYQDMSEHAIRHEALADHLLTAQTAEKRVEDAKRKSDFYREVHQVEAAQAEEHKKLATQEHVEAPTTPPPPPLPSLHTLTVFGDF</sequence>
<dbReference type="InterPro" id="IPR015378">
    <property type="entry name" value="Transposase-like_Mu_C"/>
</dbReference>
<keyword evidence="4" id="KW-1185">Reference proteome</keyword>
<dbReference type="AlphaFoldDB" id="A0A2K4MJU6"/>
<organism evidence="3 4">
    <name type="scientific">Chromobacterium sinusclupearum</name>
    <dbReference type="NCBI Taxonomy" id="2077146"/>
    <lineage>
        <taxon>Bacteria</taxon>
        <taxon>Pseudomonadati</taxon>
        <taxon>Pseudomonadota</taxon>
        <taxon>Betaproteobacteria</taxon>
        <taxon>Neisseriales</taxon>
        <taxon>Chromobacteriaceae</taxon>
        <taxon>Chromobacterium</taxon>
    </lineage>
</organism>
<name>A0A2K4MJU6_9NEIS</name>
<reference evidence="3 4" key="1">
    <citation type="submission" date="2018-01" db="EMBL/GenBank/DDBJ databases">
        <title>Genomic Sequence of Chromobacterium MWU13-2610 from wild cranberry bogs within the Cape Cod National Seashore.</title>
        <authorList>
            <person name="O'Hara-Hanley K."/>
            <person name="Soby S."/>
            <person name="Harrison A."/>
        </authorList>
    </citation>
    <scope>NUCLEOTIDE SEQUENCE [LARGE SCALE GENOMIC DNA]</scope>
    <source>
        <strain evidence="3 4">MWU13-2610</strain>
    </source>
</reference>
<dbReference type="InterPro" id="IPR012337">
    <property type="entry name" value="RNaseH-like_sf"/>
</dbReference>
<evidence type="ECO:0000256" key="1">
    <source>
        <dbReference type="SAM" id="Coils"/>
    </source>
</evidence>
<comment type="caution">
    <text evidence="3">The sequence shown here is derived from an EMBL/GenBank/DDBJ whole genome shotgun (WGS) entry which is preliminary data.</text>
</comment>
<dbReference type="Gene3D" id="3.30.420.10">
    <property type="entry name" value="Ribonuclease H-like superfamily/Ribonuclease H"/>
    <property type="match status" value="1"/>
</dbReference>
<gene>
    <name evidence="3" type="ORF">C2134_15830</name>
</gene>
<dbReference type="Pfam" id="PF00665">
    <property type="entry name" value="rve"/>
    <property type="match status" value="1"/>
</dbReference>
<dbReference type="PROSITE" id="PS50994">
    <property type="entry name" value="INTEGRASE"/>
    <property type="match status" value="1"/>
</dbReference>
<evidence type="ECO:0000259" key="2">
    <source>
        <dbReference type="PROSITE" id="PS50994"/>
    </source>
</evidence>
<evidence type="ECO:0000313" key="4">
    <source>
        <dbReference type="Proteomes" id="UP000236416"/>
    </source>
</evidence>
<dbReference type="InterPro" id="IPR001584">
    <property type="entry name" value="Integrase_cat-core"/>
</dbReference>
<dbReference type="Pfam" id="PF09299">
    <property type="entry name" value="Mu-transpos_C"/>
    <property type="match status" value="1"/>
</dbReference>
<dbReference type="InterPro" id="IPR036397">
    <property type="entry name" value="RNaseH_sf"/>
</dbReference>
<dbReference type="EMBL" id="PPTF01000073">
    <property type="protein sequence ID" value="POA97312.1"/>
    <property type="molecule type" value="Genomic_DNA"/>
</dbReference>
<evidence type="ECO:0000313" key="3">
    <source>
        <dbReference type="EMBL" id="POA97312.1"/>
    </source>
</evidence>
<dbReference type="SUPFAM" id="SSF53098">
    <property type="entry name" value="Ribonuclease H-like"/>
    <property type="match status" value="1"/>
</dbReference>
<protein>
    <recommendedName>
        <fullName evidence="2">Integrase catalytic domain-containing protein</fullName>
    </recommendedName>
</protein>
<dbReference type="GO" id="GO:0003676">
    <property type="term" value="F:nucleic acid binding"/>
    <property type="evidence" value="ECO:0007669"/>
    <property type="project" value="InterPro"/>
</dbReference>
<proteinExistence type="predicted"/>
<feature type="domain" description="Integrase catalytic" evidence="2">
    <location>
        <begin position="570"/>
        <end position="762"/>
    </location>
</feature>
<dbReference type="GO" id="GO:0015074">
    <property type="term" value="P:DNA integration"/>
    <property type="evidence" value="ECO:0007669"/>
    <property type="project" value="InterPro"/>
</dbReference>